<feature type="domain" description="SLH" evidence="3">
    <location>
        <begin position="369"/>
        <end position="440"/>
    </location>
</feature>
<protein>
    <submittedName>
        <fullName evidence="4">S-layer protein</fullName>
    </submittedName>
</protein>
<dbReference type="PROSITE" id="PS51272">
    <property type="entry name" value="SLH"/>
    <property type="match status" value="2"/>
</dbReference>
<feature type="domain" description="SLH" evidence="3">
    <location>
        <begin position="464"/>
        <end position="522"/>
    </location>
</feature>
<reference evidence="4 5" key="1">
    <citation type="submission" date="2016-08" db="EMBL/GenBank/DDBJ databases">
        <title>Novel Firmicute Genomes.</title>
        <authorList>
            <person name="Poppleton D.I."/>
            <person name="Gribaldo S."/>
        </authorList>
    </citation>
    <scope>NUCLEOTIDE SEQUENCE [LARGE SCALE GENOMIC DNA]</scope>
    <source>
        <strain evidence="4 5">RAOx-1</strain>
    </source>
</reference>
<keyword evidence="5" id="KW-1185">Reference proteome</keyword>
<dbReference type="AlphaFoldDB" id="A0A419SJU6"/>
<evidence type="ECO:0000313" key="4">
    <source>
        <dbReference type="EMBL" id="RKD24230.1"/>
    </source>
</evidence>
<organism evidence="4 5">
    <name type="scientific">Ammoniphilus oxalaticus</name>
    <dbReference type="NCBI Taxonomy" id="66863"/>
    <lineage>
        <taxon>Bacteria</taxon>
        <taxon>Bacillati</taxon>
        <taxon>Bacillota</taxon>
        <taxon>Bacilli</taxon>
        <taxon>Bacillales</taxon>
        <taxon>Paenibacillaceae</taxon>
        <taxon>Aneurinibacillus group</taxon>
        <taxon>Ammoniphilus</taxon>
    </lineage>
</organism>
<dbReference type="OrthoDB" id="1805600at2"/>
<accession>A0A419SJU6</accession>
<gene>
    <name evidence="4" type="ORF">BEP19_07440</name>
</gene>
<evidence type="ECO:0000256" key="1">
    <source>
        <dbReference type="SAM" id="MobiDB-lite"/>
    </source>
</evidence>
<dbReference type="Pfam" id="PF00395">
    <property type="entry name" value="SLH"/>
    <property type="match status" value="1"/>
</dbReference>
<feature type="signal peptide" evidence="2">
    <location>
        <begin position="1"/>
        <end position="22"/>
    </location>
</feature>
<name>A0A419SJU6_9BACL</name>
<dbReference type="EMBL" id="MCHY01000008">
    <property type="protein sequence ID" value="RKD24230.1"/>
    <property type="molecule type" value="Genomic_DNA"/>
</dbReference>
<evidence type="ECO:0000313" key="5">
    <source>
        <dbReference type="Proteomes" id="UP000284219"/>
    </source>
</evidence>
<dbReference type="Proteomes" id="UP000284219">
    <property type="component" value="Unassembled WGS sequence"/>
</dbReference>
<proteinExistence type="predicted"/>
<keyword evidence="2" id="KW-0732">Signal</keyword>
<sequence length="522" mass="59308">MWKRILLCICFCVLLTPIWGGAAQATYNPSDGRHYFFDKSSGFYIRLDNPKDTNISTNYLKELKFTLLWYNRQNSKPNYGYNGIALGVVDVDYNGRASYSRITGTTHHQYTLHDLDTKLEKTTTGYKVPIQIKNLDPKDKSLQNFLGESGKIDIELNYYNVDHPHANVLLDFQDNKDITTFGNKLRLRFPKDSYIADPTLVQSLVPEQRLSVNVFEAPPQSDEYVFLSRQYSIRDGMRRLFAEPSASGDITITYEGVVPKQMEGYNLTMLKAHHEKWVPIGGVVDSAKQTVTAEFDEFGTYAIGLVYKDYGIKPHWARKDVLGLAYKGILQPEINAKDQFLISQLDRPIDRLSYIVLLSKALGFQPLDYQGYFADVSELKYGKDDTGYLMAAVMNGVVFGKEADLAGYNIMAPEQPLTRQEAAAFLARAVQVETDQNQSRQARTRNTRNRNQQNVAADPNSELRKHYRDANRIDEWAKPSVLAVTTQGLMKGNGTHFNPRSNLTFAEASSLIYNLMQKKMLN</sequence>
<dbReference type="InterPro" id="IPR001119">
    <property type="entry name" value="SLH_dom"/>
</dbReference>
<feature type="chain" id="PRO_5038752347" evidence="2">
    <location>
        <begin position="23"/>
        <end position="522"/>
    </location>
</feature>
<feature type="region of interest" description="Disordered" evidence="1">
    <location>
        <begin position="434"/>
        <end position="462"/>
    </location>
</feature>
<evidence type="ECO:0000259" key="3">
    <source>
        <dbReference type="PROSITE" id="PS51272"/>
    </source>
</evidence>
<evidence type="ECO:0000256" key="2">
    <source>
        <dbReference type="SAM" id="SignalP"/>
    </source>
</evidence>
<comment type="caution">
    <text evidence="4">The sequence shown here is derived from an EMBL/GenBank/DDBJ whole genome shotgun (WGS) entry which is preliminary data.</text>
</comment>
<dbReference type="RefSeq" id="WP_120189495.1">
    <property type="nucleotide sequence ID" value="NZ_MCHY01000008.1"/>
</dbReference>